<dbReference type="PANTHER" id="PTHR14700:SF0">
    <property type="entry name" value="PENTATRICOPEPTIDE REPEAT-CONTAINING PROTEIN 2, MITOCHONDRIAL"/>
    <property type="match status" value="1"/>
</dbReference>
<feature type="non-terminal residue" evidence="2">
    <location>
        <position position="1"/>
    </location>
</feature>
<evidence type="ECO:0000313" key="3">
    <source>
        <dbReference type="Proteomes" id="UP000887458"/>
    </source>
</evidence>
<keyword evidence="3" id="KW-1185">Reference proteome</keyword>
<accession>A0ABQ8JQZ6</accession>
<evidence type="ECO:0000256" key="1">
    <source>
        <dbReference type="SAM" id="MobiDB-lite"/>
    </source>
</evidence>
<feature type="compositionally biased region" description="Polar residues" evidence="1">
    <location>
        <begin position="379"/>
        <end position="391"/>
    </location>
</feature>
<gene>
    <name evidence="2" type="primary">PTCD2</name>
    <name evidence="2" type="ORF">DERP_009219</name>
</gene>
<name>A0ABQ8JQZ6_DERPT</name>
<sequence length="412" mass="48558">FIMANLVFCYNNFRQFSRLINRQFFSFSKNTESQCLKRFTPTTTIIHLQSKRNLFSDEVLGVDRFVQLRQQISQRFGQQKQIFFDRLTEHIADEKNAILSEDLKNLLFLCENSDNHIDLLRRTIDKFEKQNESLRFGLFQFGPIVMRLARHLNNVDMAMWIFNPKYKNFFTQISSVTIAMDILLENGHYQDVIKLFDYATTKFDFDVKYPIDFVVLYFAACYKLNTVESFESAFRVLRSIQMSNDHQIKLRGLYCFIALAIKQNHPNIALEIIQNLNSKSMKSMNIIIQSLRLLALSRINRLNDVADIIQFQLNKDKPKKNQIIFNDVMIEIRTVIEKSGKPELIEKINGLIKQLEESNMIEMKRALDDALMSTINFQRQRKFPNQQSTNDADGGDVDTEQQQPRPRQQWNR</sequence>
<reference evidence="2 3" key="1">
    <citation type="journal article" date="2018" name="J. Allergy Clin. Immunol.">
        <title>High-quality assembly of Dermatophagoides pteronyssinus genome and transcriptome reveals a wide range of novel allergens.</title>
        <authorList>
            <person name="Liu X.Y."/>
            <person name="Yang K.Y."/>
            <person name="Wang M.Q."/>
            <person name="Kwok J.S."/>
            <person name="Zeng X."/>
            <person name="Yang Z."/>
            <person name="Xiao X.J."/>
            <person name="Lau C.P."/>
            <person name="Li Y."/>
            <person name="Huang Z.M."/>
            <person name="Ba J.G."/>
            <person name="Yim A.K."/>
            <person name="Ouyang C.Y."/>
            <person name="Ngai S.M."/>
            <person name="Chan T.F."/>
            <person name="Leung E.L."/>
            <person name="Liu L."/>
            <person name="Liu Z.G."/>
            <person name="Tsui S.K."/>
        </authorList>
    </citation>
    <scope>NUCLEOTIDE SEQUENCE [LARGE SCALE GENOMIC DNA]</scope>
    <source>
        <strain evidence="2">Derp</strain>
    </source>
</reference>
<dbReference type="InterPro" id="IPR034629">
    <property type="entry name" value="PTCD2"/>
</dbReference>
<comment type="caution">
    <text evidence="2">The sequence shown here is derived from an EMBL/GenBank/DDBJ whole genome shotgun (WGS) entry which is preliminary data.</text>
</comment>
<proteinExistence type="predicted"/>
<protein>
    <submittedName>
        <fullName evidence="2">Regulation of mRNA processing</fullName>
    </submittedName>
</protein>
<organism evidence="2 3">
    <name type="scientific">Dermatophagoides pteronyssinus</name>
    <name type="common">European house dust mite</name>
    <dbReference type="NCBI Taxonomy" id="6956"/>
    <lineage>
        <taxon>Eukaryota</taxon>
        <taxon>Metazoa</taxon>
        <taxon>Ecdysozoa</taxon>
        <taxon>Arthropoda</taxon>
        <taxon>Chelicerata</taxon>
        <taxon>Arachnida</taxon>
        <taxon>Acari</taxon>
        <taxon>Acariformes</taxon>
        <taxon>Sarcoptiformes</taxon>
        <taxon>Astigmata</taxon>
        <taxon>Psoroptidia</taxon>
        <taxon>Analgoidea</taxon>
        <taxon>Pyroglyphidae</taxon>
        <taxon>Dermatophagoidinae</taxon>
        <taxon>Dermatophagoides</taxon>
    </lineage>
</organism>
<dbReference type="EMBL" id="NJHN03000024">
    <property type="protein sequence ID" value="KAH9424994.1"/>
    <property type="molecule type" value="Genomic_DNA"/>
</dbReference>
<reference evidence="2 3" key="2">
    <citation type="journal article" date="2022" name="Mol. Biol. Evol.">
        <title>Comparative Genomics Reveals Insights into the Divergent Evolution of Astigmatic Mites and Household Pest Adaptations.</title>
        <authorList>
            <person name="Xiong Q."/>
            <person name="Wan A.T."/>
            <person name="Liu X."/>
            <person name="Fung C.S."/>
            <person name="Xiao X."/>
            <person name="Malainual N."/>
            <person name="Hou J."/>
            <person name="Wang L."/>
            <person name="Wang M."/>
            <person name="Yang K.Y."/>
            <person name="Cui Y."/>
            <person name="Leung E.L."/>
            <person name="Nong W."/>
            <person name="Shin S.K."/>
            <person name="Au S.W."/>
            <person name="Jeong K.Y."/>
            <person name="Chew F.T."/>
            <person name="Hui J.H."/>
            <person name="Leung T.F."/>
            <person name="Tungtrongchitr A."/>
            <person name="Zhong N."/>
            <person name="Liu Z."/>
            <person name="Tsui S.K."/>
        </authorList>
    </citation>
    <scope>NUCLEOTIDE SEQUENCE [LARGE SCALE GENOMIC DNA]</scope>
    <source>
        <strain evidence="2">Derp</strain>
    </source>
</reference>
<dbReference type="Proteomes" id="UP000887458">
    <property type="component" value="Unassembled WGS sequence"/>
</dbReference>
<evidence type="ECO:0000313" key="2">
    <source>
        <dbReference type="EMBL" id="KAH9424994.1"/>
    </source>
</evidence>
<dbReference type="PANTHER" id="PTHR14700">
    <property type="entry name" value="PENTATRICOPEPTIDE REPEAT-CONTAINING PROTEIN 2, MITOCHONDRIAL"/>
    <property type="match status" value="1"/>
</dbReference>
<feature type="region of interest" description="Disordered" evidence="1">
    <location>
        <begin position="379"/>
        <end position="412"/>
    </location>
</feature>
<feature type="compositionally biased region" description="Low complexity" evidence="1">
    <location>
        <begin position="401"/>
        <end position="412"/>
    </location>
</feature>